<evidence type="ECO:0000256" key="4">
    <source>
        <dbReference type="ARBA" id="ARBA00022801"/>
    </source>
</evidence>
<evidence type="ECO:0000259" key="7">
    <source>
        <dbReference type="Pfam" id="PF10502"/>
    </source>
</evidence>
<dbReference type="AlphaFoldDB" id="A0A1F4U292"/>
<dbReference type="InterPro" id="IPR000223">
    <property type="entry name" value="Pept_S26A_signal_pept_1"/>
</dbReference>
<dbReference type="NCBIfam" id="TIGR02227">
    <property type="entry name" value="sigpep_I_bact"/>
    <property type="match status" value="1"/>
</dbReference>
<comment type="subcellular location">
    <subcellularLocation>
        <location evidence="6">Membrane</location>
        <topology evidence="6">Single-pass type II membrane protein</topology>
    </subcellularLocation>
</comment>
<comment type="similarity">
    <text evidence="2 6">Belongs to the peptidase S26 family.</text>
</comment>
<dbReference type="GO" id="GO:0006465">
    <property type="term" value="P:signal peptide processing"/>
    <property type="evidence" value="ECO:0007669"/>
    <property type="project" value="InterPro"/>
</dbReference>
<name>A0A1F4U292_UNCKA</name>
<dbReference type="CDD" id="cd06530">
    <property type="entry name" value="S26_SPase_I"/>
    <property type="match status" value="1"/>
</dbReference>
<dbReference type="Proteomes" id="UP000178270">
    <property type="component" value="Unassembled WGS sequence"/>
</dbReference>
<dbReference type="GO" id="GO:0004252">
    <property type="term" value="F:serine-type endopeptidase activity"/>
    <property type="evidence" value="ECO:0007669"/>
    <property type="project" value="InterPro"/>
</dbReference>
<evidence type="ECO:0000256" key="5">
    <source>
        <dbReference type="PIRSR" id="PIRSR600223-1"/>
    </source>
</evidence>
<evidence type="ECO:0000313" key="8">
    <source>
        <dbReference type="EMBL" id="OGC38423.1"/>
    </source>
</evidence>
<evidence type="ECO:0000313" key="9">
    <source>
        <dbReference type="Proteomes" id="UP000178270"/>
    </source>
</evidence>
<evidence type="ECO:0000256" key="2">
    <source>
        <dbReference type="ARBA" id="ARBA00009370"/>
    </source>
</evidence>
<feature type="active site" evidence="5">
    <location>
        <position position="87"/>
    </location>
</feature>
<keyword evidence="6" id="KW-0645">Protease</keyword>
<dbReference type="InterPro" id="IPR036286">
    <property type="entry name" value="LexA/Signal_pep-like_sf"/>
</dbReference>
<comment type="catalytic activity">
    <reaction evidence="1 6">
        <text>Cleavage of hydrophobic, N-terminal signal or leader sequences from secreted and periplasmic proteins.</text>
        <dbReference type="EC" id="3.4.21.89"/>
    </reaction>
</comment>
<feature type="active site" evidence="5">
    <location>
        <position position="44"/>
    </location>
</feature>
<dbReference type="GO" id="GO:0009003">
    <property type="term" value="F:signal peptidase activity"/>
    <property type="evidence" value="ECO:0007669"/>
    <property type="project" value="UniProtKB-EC"/>
</dbReference>
<dbReference type="PROSITE" id="PS00760">
    <property type="entry name" value="SPASE_I_2"/>
    <property type="match status" value="1"/>
</dbReference>
<feature type="transmembrane region" description="Helical" evidence="6">
    <location>
        <begin position="12"/>
        <end position="34"/>
    </location>
</feature>
<dbReference type="SUPFAM" id="SSF51306">
    <property type="entry name" value="LexA/Signal peptidase"/>
    <property type="match status" value="1"/>
</dbReference>
<dbReference type="GO" id="GO:0016020">
    <property type="term" value="C:membrane"/>
    <property type="evidence" value="ECO:0007669"/>
    <property type="project" value="UniProtKB-SubCell"/>
</dbReference>
<sequence>MILLISMRLKQLFLELLETFLSSVVILLVIYMFVALPEMVWGSSMEPNFHTGERVLVEKITRIFKPAFERGEVVIIKPEGSTRHIIKRVIGIPGDIIKVYNCKVFISRDNSKYVLEEPYLAQNTCTKGGTQVLDGKALKLGNNEYVLLGDNRGVSLDSRILGPIKSDRIVGRVVFRWWPPAKVGFVR</sequence>
<dbReference type="Gene3D" id="2.10.109.10">
    <property type="entry name" value="Umud Fragment, subunit A"/>
    <property type="match status" value="1"/>
</dbReference>
<comment type="caution">
    <text evidence="8">The sequence shown here is derived from an EMBL/GenBank/DDBJ whole genome shotgun (WGS) entry which is preliminary data.</text>
</comment>
<reference evidence="8 9" key="1">
    <citation type="journal article" date="2016" name="Nat. Commun.">
        <title>Thousands of microbial genomes shed light on interconnected biogeochemical processes in an aquifer system.</title>
        <authorList>
            <person name="Anantharaman K."/>
            <person name="Brown C.T."/>
            <person name="Hug L.A."/>
            <person name="Sharon I."/>
            <person name="Castelle C.J."/>
            <person name="Probst A.J."/>
            <person name="Thomas B.C."/>
            <person name="Singh A."/>
            <person name="Wilkins M.J."/>
            <person name="Karaoz U."/>
            <person name="Brodie E.L."/>
            <person name="Williams K.H."/>
            <person name="Hubbard S.S."/>
            <person name="Banfield J.F."/>
        </authorList>
    </citation>
    <scope>NUCLEOTIDE SEQUENCE [LARGE SCALE GENOMIC DNA]</scope>
</reference>
<dbReference type="EMBL" id="MEUS01000031">
    <property type="protein sequence ID" value="OGC38423.1"/>
    <property type="molecule type" value="Genomic_DNA"/>
</dbReference>
<dbReference type="InterPro" id="IPR019757">
    <property type="entry name" value="Pept_S26A_signal_pept_1_Lys-AS"/>
</dbReference>
<dbReference type="PRINTS" id="PR00727">
    <property type="entry name" value="LEADERPTASE"/>
</dbReference>
<protein>
    <recommendedName>
        <fullName evidence="3 6">Signal peptidase I</fullName>
        <ecNumber evidence="3 6">3.4.21.89</ecNumber>
    </recommendedName>
</protein>
<keyword evidence="6" id="KW-1133">Transmembrane helix</keyword>
<dbReference type="Pfam" id="PF10502">
    <property type="entry name" value="Peptidase_S26"/>
    <property type="match status" value="1"/>
</dbReference>
<evidence type="ECO:0000256" key="6">
    <source>
        <dbReference type="RuleBase" id="RU362042"/>
    </source>
</evidence>
<organism evidence="8 9">
    <name type="scientific">candidate division WWE3 bacterium RBG_13_37_7</name>
    <dbReference type="NCBI Taxonomy" id="1802609"/>
    <lineage>
        <taxon>Bacteria</taxon>
        <taxon>Katanobacteria</taxon>
    </lineage>
</organism>
<feature type="domain" description="Peptidase S26" evidence="7">
    <location>
        <begin position="15"/>
        <end position="178"/>
    </location>
</feature>
<dbReference type="EC" id="3.4.21.89" evidence="3 6"/>
<keyword evidence="6" id="KW-0812">Transmembrane</keyword>
<dbReference type="PANTHER" id="PTHR43390">
    <property type="entry name" value="SIGNAL PEPTIDASE I"/>
    <property type="match status" value="1"/>
</dbReference>
<dbReference type="InterPro" id="IPR019533">
    <property type="entry name" value="Peptidase_S26"/>
</dbReference>
<dbReference type="PANTHER" id="PTHR43390:SF1">
    <property type="entry name" value="CHLOROPLAST PROCESSING PEPTIDASE"/>
    <property type="match status" value="1"/>
</dbReference>
<keyword evidence="4 6" id="KW-0378">Hydrolase</keyword>
<gene>
    <name evidence="8" type="ORF">A3K42_00265</name>
</gene>
<evidence type="ECO:0000256" key="3">
    <source>
        <dbReference type="ARBA" id="ARBA00013208"/>
    </source>
</evidence>
<accession>A0A1F4U292</accession>
<keyword evidence="6" id="KW-0472">Membrane</keyword>
<proteinExistence type="inferred from homology"/>
<evidence type="ECO:0000256" key="1">
    <source>
        <dbReference type="ARBA" id="ARBA00000677"/>
    </source>
</evidence>